<evidence type="ECO:0000313" key="1">
    <source>
        <dbReference type="EMBL" id="CAK9035675.1"/>
    </source>
</evidence>
<proteinExistence type="predicted"/>
<organism evidence="2 3">
    <name type="scientific">Durusdinium trenchii</name>
    <dbReference type="NCBI Taxonomy" id="1381693"/>
    <lineage>
        <taxon>Eukaryota</taxon>
        <taxon>Sar</taxon>
        <taxon>Alveolata</taxon>
        <taxon>Dinophyceae</taxon>
        <taxon>Suessiales</taxon>
        <taxon>Symbiodiniaceae</taxon>
        <taxon>Durusdinium</taxon>
    </lineage>
</organism>
<evidence type="ECO:0000313" key="3">
    <source>
        <dbReference type="Proteomes" id="UP001642464"/>
    </source>
</evidence>
<dbReference type="Proteomes" id="UP001642464">
    <property type="component" value="Unassembled WGS sequence"/>
</dbReference>
<keyword evidence="3" id="KW-1185">Reference proteome</keyword>
<reference evidence="2 3" key="1">
    <citation type="submission" date="2024-02" db="EMBL/GenBank/DDBJ databases">
        <authorList>
            <person name="Chen Y."/>
            <person name="Shah S."/>
            <person name="Dougan E. K."/>
            <person name="Thang M."/>
            <person name="Chan C."/>
        </authorList>
    </citation>
    <scope>NUCLEOTIDE SEQUENCE [LARGE SCALE GENOMIC DNA]</scope>
</reference>
<accession>A0ABP0LAX1</accession>
<dbReference type="EMBL" id="CAXAMM010015169">
    <property type="protein sequence ID" value="CAK9035675.1"/>
    <property type="molecule type" value="Genomic_DNA"/>
</dbReference>
<name>A0ABP0LAX1_9DINO</name>
<protein>
    <submittedName>
        <fullName evidence="2">Mitochondrial</fullName>
    </submittedName>
</protein>
<gene>
    <name evidence="1" type="ORF">SCF082_LOCUS21395</name>
    <name evidence="2" type="ORF">SCF082_LOCUS21418</name>
</gene>
<dbReference type="EMBL" id="CAXAMM010015191">
    <property type="protein sequence ID" value="CAK9035719.1"/>
    <property type="molecule type" value="Genomic_DNA"/>
</dbReference>
<evidence type="ECO:0000313" key="2">
    <source>
        <dbReference type="EMBL" id="CAK9035719.1"/>
    </source>
</evidence>
<comment type="caution">
    <text evidence="2">The sequence shown here is derived from an EMBL/GenBank/DDBJ whole genome shotgun (WGS) entry which is preliminary data.</text>
</comment>
<sequence length="106" mass="12406">MQFDCSGTEADWSSDKKNWCCKEHNRGCDVAEPYDCRAGVTNWQNGWSDHKKYWCCNKYDVACPNPVVFDCDAGYSNWQRTWSADKKARSRWPSASWLRHPSAFRL</sequence>